<proteinExistence type="predicted"/>
<feature type="region of interest" description="Disordered" evidence="1">
    <location>
        <begin position="28"/>
        <end position="57"/>
    </location>
</feature>
<dbReference type="BioCyc" id="TINT75379:TINT_RS16680-MONOMER"/>
<reference evidence="3" key="1">
    <citation type="submission" date="2010-04" db="EMBL/GenBank/DDBJ databases">
        <title>Complete sequence of Thiomonas intermedia K12.</title>
        <authorList>
            <consortium name="US DOE Joint Genome Institute"/>
            <person name="Lucas S."/>
            <person name="Copeland A."/>
            <person name="Lapidus A."/>
            <person name="Cheng J.-F."/>
            <person name="Bruce D."/>
            <person name="Goodwin L."/>
            <person name="Pitluck S."/>
            <person name="Davenport K."/>
            <person name="Detter J.C."/>
            <person name="Han C."/>
            <person name="Tapia R."/>
            <person name="Land M."/>
            <person name="Hauser L."/>
            <person name="Kyrpides N."/>
            <person name="Ovchinnikova G."/>
            <person name="Kerfeld C.A."/>
            <person name="Cannon G.C."/>
            <person name="Heinhorst S."/>
            <person name="Woyke T."/>
        </authorList>
    </citation>
    <scope>NUCLEOTIDE SEQUENCE [LARGE SCALE GENOMIC DNA]</scope>
    <source>
        <strain evidence="3">K12</strain>
    </source>
</reference>
<accession>D5X2D2</accession>
<dbReference type="PROSITE" id="PS51257">
    <property type="entry name" value="PROKAR_LIPOPROTEIN"/>
    <property type="match status" value="1"/>
</dbReference>
<dbReference type="KEGG" id="tin:Tint_1914"/>
<keyword evidence="2" id="KW-0732">Signal</keyword>
<dbReference type="HOGENOM" id="CLU_036877_1_0_4"/>
<feature type="chain" id="PRO_5003079864" description="Lipoprotein" evidence="2">
    <location>
        <begin position="19"/>
        <end position="424"/>
    </location>
</feature>
<dbReference type="STRING" id="75379.Tint_1914"/>
<dbReference type="EMBL" id="CP002021">
    <property type="protein sequence ID" value="ADG31278.1"/>
    <property type="molecule type" value="Genomic_DNA"/>
</dbReference>
<evidence type="ECO:0000313" key="3">
    <source>
        <dbReference type="EMBL" id="ADG31278.1"/>
    </source>
</evidence>
<dbReference type="Pfam" id="PF11925">
    <property type="entry name" value="DUF3443"/>
    <property type="match status" value="1"/>
</dbReference>
<protein>
    <recommendedName>
        <fullName evidence="4">Lipoprotein</fullName>
    </recommendedName>
</protein>
<sequence length="424" mass="43151">MRFLKFFIICASFTVVLSGCGGGGGGTNPVSDTATNSSTGPTTPTSTPIAPPPPSLTANQVPVLASGQAFNTVNRLYVDVTVCASGTSTCQTVHDVIVDSASFGLRLYASALTPAMLKALPVTKVALGTLNECSMFAGGNLWGSVRTADVQMAGEAAKAIPVQVIEDGANPVPSACSSAGTLNKTPASLGGNGLIGVGTLTKDCGTYCEQIVSNPYYYSCTGGTCTQTSVSVSQQVVNPVSAFSTDYNGVFISLPAVPPHGASSAPGTMTFGIDTQANNTLSSMGLATYTMKPNSQEVNATYNGTAMSAFFDTGSGMNYFSDNSIPECSNYSMFCPSSDLSLSTQVQGLNGASTSIPFTVGNGTALLSQNPLQFAIPALAATSGSNSMLAGAFDFGLPFFFGRTVGFLFSDSASTATLGPAISF</sequence>
<dbReference type="eggNOG" id="ENOG502Z86S">
    <property type="taxonomic scope" value="Bacteria"/>
</dbReference>
<feature type="compositionally biased region" description="Low complexity" evidence="1">
    <location>
        <begin position="33"/>
        <end position="48"/>
    </location>
</feature>
<evidence type="ECO:0000256" key="1">
    <source>
        <dbReference type="SAM" id="MobiDB-lite"/>
    </source>
</evidence>
<organism evidence="3">
    <name type="scientific">Thiomonas intermedia (strain K12)</name>
    <name type="common">Thiobacillus intermedius</name>
    <dbReference type="NCBI Taxonomy" id="75379"/>
    <lineage>
        <taxon>Bacteria</taxon>
        <taxon>Pseudomonadati</taxon>
        <taxon>Pseudomonadota</taxon>
        <taxon>Betaproteobacteria</taxon>
        <taxon>Burkholderiales</taxon>
        <taxon>Thiomonas</taxon>
    </lineage>
</organism>
<feature type="signal peptide" evidence="2">
    <location>
        <begin position="1"/>
        <end position="18"/>
    </location>
</feature>
<dbReference type="InterPro" id="IPR021847">
    <property type="entry name" value="DUF3443"/>
</dbReference>
<gene>
    <name evidence="3" type="ordered locus">Tint_1914</name>
</gene>
<evidence type="ECO:0008006" key="4">
    <source>
        <dbReference type="Google" id="ProtNLM"/>
    </source>
</evidence>
<name>D5X2D2_THIK1</name>
<evidence type="ECO:0000256" key="2">
    <source>
        <dbReference type="SAM" id="SignalP"/>
    </source>
</evidence>
<dbReference type="AlphaFoldDB" id="D5X2D2"/>